<organism evidence="1 2">
    <name type="scientific">Flavobacterium rhizosphaerae</name>
    <dbReference type="NCBI Taxonomy" id="3163298"/>
    <lineage>
        <taxon>Bacteria</taxon>
        <taxon>Pseudomonadati</taxon>
        <taxon>Bacteroidota</taxon>
        <taxon>Flavobacteriia</taxon>
        <taxon>Flavobacteriales</taxon>
        <taxon>Flavobacteriaceae</taxon>
        <taxon>Flavobacterium</taxon>
    </lineage>
</organism>
<evidence type="ECO:0000313" key="2">
    <source>
        <dbReference type="Proteomes" id="UP001629156"/>
    </source>
</evidence>
<dbReference type="PROSITE" id="PS51257">
    <property type="entry name" value="PROKAR_LIPOPROTEIN"/>
    <property type="match status" value="1"/>
</dbReference>
<keyword evidence="2" id="KW-1185">Reference proteome</keyword>
<dbReference type="EMBL" id="JBELPZ010000006">
    <property type="protein sequence ID" value="MFL9844388.1"/>
    <property type="molecule type" value="Genomic_DNA"/>
</dbReference>
<gene>
    <name evidence="1" type="ORF">ABS766_08150</name>
</gene>
<proteinExistence type="predicted"/>
<evidence type="ECO:0008006" key="3">
    <source>
        <dbReference type="Google" id="ProtNLM"/>
    </source>
</evidence>
<reference evidence="1 2" key="1">
    <citation type="submission" date="2024-06" db="EMBL/GenBank/DDBJ databases">
        <authorList>
            <person name="Kaempfer P."/>
            <person name="Viver T."/>
        </authorList>
    </citation>
    <scope>NUCLEOTIDE SEQUENCE [LARGE SCALE GENOMIC DNA]</scope>
    <source>
        <strain evidence="1 2">ST-119</strain>
    </source>
</reference>
<dbReference type="RefSeq" id="WP_408084637.1">
    <property type="nucleotide sequence ID" value="NZ_JBELPZ010000006.1"/>
</dbReference>
<evidence type="ECO:0000313" key="1">
    <source>
        <dbReference type="EMBL" id="MFL9844388.1"/>
    </source>
</evidence>
<comment type="caution">
    <text evidence="1">The sequence shown here is derived from an EMBL/GenBank/DDBJ whole genome shotgun (WGS) entry which is preliminary data.</text>
</comment>
<dbReference type="Proteomes" id="UP001629156">
    <property type="component" value="Unassembled WGS sequence"/>
</dbReference>
<name>A0ABW8YW38_9FLAO</name>
<accession>A0ABW8YW38</accession>
<protein>
    <recommendedName>
        <fullName evidence="3">Lipocalin-like domain-containing protein</fullName>
    </recommendedName>
</protein>
<sequence length="172" mass="19537">MKKIFSLLILSFLFMGCNNDDTKKQEYGNHPSMLVGQWKLVGWYSDEPLDINNDGEASTNLYSQWNGCNKNNILVLNADGTSQMMVLGNPENSDCIIFHDNYEYLPWYTENINDPAFFTLTFMGDDYNITNQIVQMSGTLLTLKDSGFLTCCDPGISNFTGGYLKFEKVLQE</sequence>